<keyword evidence="3" id="KW-1185">Reference proteome</keyword>
<evidence type="ECO:0000313" key="3">
    <source>
        <dbReference type="Proteomes" id="UP000436822"/>
    </source>
</evidence>
<evidence type="ECO:0000313" key="2">
    <source>
        <dbReference type="EMBL" id="GFE65770.1"/>
    </source>
</evidence>
<feature type="signal peptide" evidence="1">
    <location>
        <begin position="1"/>
        <end position="36"/>
    </location>
</feature>
<gene>
    <name evidence="2" type="ORF">KIN_28440</name>
</gene>
<proteinExistence type="predicted"/>
<dbReference type="Proteomes" id="UP000436822">
    <property type="component" value="Unassembled WGS sequence"/>
</dbReference>
<sequence length="160" mass="17461">MVDPGNSKRTEYIEMKKLFCLTAAAMLAVVATDVHAATKKVTRTVQVDEEFPSANLRWTGAHAGGYDMMWRPIMVDGKIEICAAGAYTNIQLRQAVRKSLKGGTVSMNDKVILKDLTFSASARTANRIRSTKANCVATGVTAPKKIDGFMLEFGPSVFRN</sequence>
<dbReference type="AlphaFoldDB" id="A0A6N6JIW6"/>
<keyword evidence="1" id="KW-0732">Signal</keyword>
<comment type="caution">
    <text evidence="2">The sequence shown here is derived from an EMBL/GenBank/DDBJ whole genome shotgun (WGS) entry which is preliminary data.</text>
</comment>
<organism evidence="2 3">
    <name type="scientific">Litoreibacter roseus</name>
    <dbReference type="NCBI Taxonomy" id="2601869"/>
    <lineage>
        <taxon>Bacteria</taxon>
        <taxon>Pseudomonadati</taxon>
        <taxon>Pseudomonadota</taxon>
        <taxon>Alphaproteobacteria</taxon>
        <taxon>Rhodobacterales</taxon>
        <taxon>Roseobacteraceae</taxon>
        <taxon>Litoreibacter</taxon>
    </lineage>
</organism>
<reference evidence="2 3" key="1">
    <citation type="submission" date="2019-12" db="EMBL/GenBank/DDBJ databases">
        <title>Litoreibacter badius sp. nov., a novel bacteriochlorophyll a-containing bacterium in the genus Litoreibacter.</title>
        <authorList>
            <person name="Kanamuro M."/>
            <person name="Takabe Y."/>
            <person name="Mori K."/>
            <person name="Takaichi S."/>
            <person name="Hanada S."/>
        </authorList>
    </citation>
    <scope>NUCLEOTIDE SEQUENCE [LARGE SCALE GENOMIC DNA]</scope>
    <source>
        <strain evidence="2 3">K6</strain>
    </source>
</reference>
<accession>A0A6N6JIW6</accession>
<name>A0A6N6JIW6_9RHOB</name>
<dbReference type="EMBL" id="BLJE01000003">
    <property type="protein sequence ID" value="GFE65770.1"/>
    <property type="molecule type" value="Genomic_DNA"/>
</dbReference>
<protein>
    <submittedName>
        <fullName evidence="2">Uncharacterized protein</fullName>
    </submittedName>
</protein>
<feature type="chain" id="PRO_5026748006" evidence="1">
    <location>
        <begin position="37"/>
        <end position="160"/>
    </location>
</feature>
<evidence type="ECO:0000256" key="1">
    <source>
        <dbReference type="SAM" id="SignalP"/>
    </source>
</evidence>